<accession>A0A0R3U9P9</accession>
<evidence type="ECO:0000313" key="2">
    <source>
        <dbReference type="EMBL" id="VDD77645.1"/>
    </source>
</evidence>
<dbReference type="AlphaFoldDB" id="A0A0R3U9P9"/>
<protein>
    <submittedName>
        <fullName evidence="4">BOWMAN_BIRK domain-containing protein</fullName>
    </submittedName>
</protein>
<proteinExistence type="predicted"/>
<dbReference type="EMBL" id="UXSR01000902">
    <property type="protein sequence ID" value="VDD77645.1"/>
    <property type="molecule type" value="Genomic_DNA"/>
</dbReference>
<keyword evidence="3" id="KW-1185">Reference proteome</keyword>
<reference evidence="4" key="2">
    <citation type="submission" date="2019-11" db="UniProtKB">
        <authorList>
            <consortium name="WormBaseParasite"/>
        </authorList>
    </citation>
    <scope>IDENTIFICATION</scope>
</reference>
<name>A0A0R3U9P9_MESCO</name>
<gene>
    <name evidence="2" type="ORF">MCOS_LOCUS3648</name>
</gene>
<evidence type="ECO:0000313" key="3">
    <source>
        <dbReference type="Proteomes" id="UP000267029"/>
    </source>
</evidence>
<dbReference type="WBParaSite" id="MCU_011387-RA">
    <property type="protein sequence ID" value="MCU_011387-RA"/>
    <property type="gene ID" value="MCU_011387"/>
</dbReference>
<organism evidence="4">
    <name type="scientific">Mesocestoides corti</name>
    <name type="common">Flatworm</name>
    <dbReference type="NCBI Taxonomy" id="53468"/>
    <lineage>
        <taxon>Eukaryota</taxon>
        <taxon>Metazoa</taxon>
        <taxon>Spiralia</taxon>
        <taxon>Lophotrochozoa</taxon>
        <taxon>Platyhelminthes</taxon>
        <taxon>Cestoda</taxon>
        <taxon>Eucestoda</taxon>
        <taxon>Cyclophyllidea</taxon>
        <taxon>Mesocestoididae</taxon>
        <taxon>Mesocestoides</taxon>
    </lineage>
</organism>
<sequence length="210" mass="23267">MCPITLLNANKLRTFVLNRGDKCVIRAPPCDQSHRFCDQCVGFQDDDESQAFVCPECYECCLFNQMTKLSDGVPPSTKSSTETLVVNTRHHCTAVTALEFADCVAVHVLESRGAGAIAGYRTVPGGDIDEAPRPSAKSKSRGGVGGKRYKPHPPHWWSTPRIQRRGRNFMRLCCTKGTPMLKGQGQNYYAQPLMTTSTPVFRVTANHTTW</sequence>
<dbReference type="Proteomes" id="UP000267029">
    <property type="component" value="Unassembled WGS sequence"/>
</dbReference>
<reference evidence="2 3" key="1">
    <citation type="submission" date="2018-10" db="EMBL/GenBank/DDBJ databases">
        <authorList>
            <consortium name="Pathogen Informatics"/>
        </authorList>
    </citation>
    <scope>NUCLEOTIDE SEQUENCE [LARGE SCALE GENOMIC DNA]</scope>
</reference>
<feature type="region of interest" description="Disordered" evidence="1">
    <location>
        <begin position="125"/>
        <end position="159"/>
    </location>
</feature>
<evidence type="ECO:0000256" key="1">
    <source>
        <dbReference type="SAM" id="MobiDB-lite"/>
    </source>
</evidence>
<evidence type="ECO:0000313" key="4">
    <source>
        <dbReference type="WBParaSite" id="MCU_011387-RA"/>
    </source>
</evidence>